<protein>
    <recommendedName>
        <fullName evidence="7">RRM domain-containing protein</fullName>
    </recommendedName>
</protein>
<feature type="compositionally biased region" description="Acidic residues" evidence="6">
    <location>
        <begin position="319"/>
        <end position="343"/>
    </location>
</feature>
<feature type="region of interest" description="Disordered" evidence="6">
    <location>
        <begin position="95"/>
        <end position="123"/>
    </location>
</feature>
<evidence type="ECO:0000256" key="1">
    <source>
        <dbReference type="ARBA" id="ARBA00004123"/>
    </source>
</evidence>
<feature type="region of interest" description="Disordered" evidence="6">
    <location>
        <begin position="654"/>
        <end position="871"/>
    </location>
</feature>
<feature type="compositionally biased region" description="Basic and acidic residues" evidence="6">
    <location>
        <begin position="106"/>
        <end position="123"/>
    </location>
</feature>
<dbReference type="AlphaFoldDB" id="A0AAV8UP60"/>
<evidence type="ECO:0000313" key="8">
    <source>
        <dbReference type="EMBL" id="KAJ8903256.1"/>
    </source>
</evidence>
<dbReference type="Gene3D" id="3.30.70.330">
    <property type="match status" value="4"/>
</dbReference>
<evidence type="ECO:0000256" key="4">
    <source>
        <dbReference type="ARBA" id="ARBA00023242"/>
    </source>
</evidence>
<dbReference type="InterPro" id="IPR012677">
    <property type="entry name" value="Nucleotide-bd_a/b_plait_sf"/>
</dbReference>
<feature type="compositionally biased region" description="Basic and acidic residues" evidence="6">
    <location>
        <begin position="349"/>
        <end position="360"/>
    </location>
</feature>
<feature type="domain" description="RRM" evidence="7">
    <location>
        <begin position="211"/>
        <end position="288"/>
    </location>
</feature>
<proteinExistence type="predicted"/>
<feature type="compositionally biased region" description="Polar residues" evidence="6">
    <location>
        <begin position="814"/>
        <end position="825"/>
    </location>
</feature>
<sequence>MCIQENYAMDGDQDGSSKDLDKRTLLVSRLPKSVTHEDLERAFSEVGAVRHCIVVTEKGSQESRGFGFVSFSLPEDAELALKELQGSSIKGQDIRLSYANRRERKSRGSEDANQEAKKPRIKAYRVDQGDLPKASRQTTPIVVVENTTVDAVNSVLQGLKKVVKVEEQDGAVVVVFNRFKTARAKISKLHGVKSDCGISHAFFQSEARRRERLIVRNLPFSAEEKELKEVFGRYGPLREVHVPKKPDGKARGFAFVEYFHGVDAMSAVKTANGAKLGSRTLAVDIAVAKNKYQVLQDEAVPVEDEQDQPGTADIKQNEREDDDEDAEPESSEEGDAEGDEEESEKNKRHTEPQRAESTDEEILRTVFVRNVLLETTANELRLELTTFGDVEHCVLVKDKATGRSRGSAFVRFRDQSSVPKILKESGYDTAAGRQVLEESDVGITVGGRRLLVVPAVSKTTAKDFVPESANLGGTMKKREVSKEDKRNLWLAHEGRIAEGDPAARGLSPMDLEKRRKAEKEKIKKLTSNPNIYVSKTRLNVRNLPLDVEVKALKQMFAKAGNVPLKGITSCKIVRDEARKDSSGTPRSKGYGFISFAEHEAALNALRMVNNNPKALATYLEDSNEAHNERRLIVEFSLEDARKVLILNKRLEKMRANQTADPEDGSTGASEGRNENTHAGRRRAKRLRSEEKTEAKKGSPESASIKPKKRKKDSRAANKEAPEVERNRKPWGNKGDSGNDKDKRQDKRRDKRQDKRPDNRQDKRQDNRQDKHQDKRQDKFQDSGLRTKQKKATKVPDGTAKQTPAPVRIRDRTSTKGVSQKTSTANPGRRSASEISPKREKAPPSRRSKMRQRDDENDLDEMIRDYHKKLFR</sequence>
<dbReference type="SUPFAM" id="SSF54928">
    <property type="entry name" value="RNA-binding domain, RBD"/>
    <property type="match status" value="3"/>
</dbReference>
<dbReference type="InterPro" id="IPR000504">
    <property type="entry name" value="RRM_dom"/>
</dbReference>
<comment type="subcellular location">
    <subcellularLocation>
        <location evidence="1">Nucleus</location>
    </subcellularLocation>
</comment>
<evidence type="ECO:0000256" key="3">
    <source>
        <dbReference type="ARBA" id="ARBA00022884"/>
    </source>
</evidence>
<dbReference type="FunFam" id="3.30.70.330:FF:000182">
    <property type="entry name" value="RNA-binding motif protein 28"/>
    <property type="match status" value="1"/>
</dbReference>
<dbReference type="GO" id="GO:0003729">
    <property type="term" value="F:mRNA binding"/>
    <property type="evidence" value="ECO:0007669"/>
    <property type="project" value="TreeGrafter"/>
</dbReference>
<accession>A0AAV8UP60</accession>
<feature type="compositionally biased region" description="Basic and acidic residues" evidence="6">
    <location>
        <begin position="686"/>
        <end position="698"/>
    </location>
</feature>
<keyword evidence="3 5" id="KW-0694">RNA-binding</keyword>
<dbReference type="EMBL" id="JAMWBK010000007">
    <property type="protein sequence ID" value="KAJ8903256.1"/>
    <property type="molecule type" value="Genomic_DNA"/>
</dbReference>
<dbReference type="InterPro" id="IPR051945">
    <property type="entry name" value="RRM_MRD1_RNA_proc_ribogen"/>
</dbReference>
<organism evidence="8 9">
    <name type="scientific">Rhodosorus marinus</name>
    <dbReference type="NCBI Taxonomy" id="101924"/>
    <lineage>
        <taxon>Eukaryota</taxon>
        <taxon>Rhodophyta</taxon>
        <taxon>Stylonematophyceae</taxon>
        <taxon>Stylonematales</taxon>
        <taxon>Stylonemataceae</taxon>
        <taxon>Rhodosorus</taxon>
    </lineage>
</organism>
<gene>
    <name evidence="8" type="ORF">NDN08_004365</name>
</gene>
<feature type="compositionally biased region" description="Basic and acidic residues" evidence="6">
    <location>
        <begin position="713"/>
        <end position="727"/>
    </location>
</feature>
<dbReference type="SMART" id="SM00360">
    <property type="entry name" value="RRM"/>
    <property type="match status" value="4"/>
</dbReference>
<dbReference type="SMART" id="SM00361">
    <property type="entry name" value="RRM_1"/>
    <property type="match status" value="2"/>
</dbReference>
<name>A0AAV8UP60_9RHOD</name>
<feature type="compositionally biased region" description="Basic and acidic residues" evidence="6">
    <location>
        <begin position="736"/>
        <end position="780"/>
    </location>
</feature>
<comment type="caution">
    <text evidence="8">The sequence shown here is derived from an EMBL/GenBank/DDBJ whole genome shotgun (WGS) entry which is preliminary data.</text>
</comment>
<feature type="domain" description="RRM" evidence="7">
    <location>
        <begin position="364"/>
        <end position="457"/>
    </location>
</feature>
<dbReference type="Proteomes" id="UP001157974">
    <property type="component" value="Unassembled WGS sequence"/>
</dbReference>
<evidence type="ECO:0000259" key="7">
    <source>
        <dbReference type="PROSITE" id="PS50102"/>
    </source>
</evidence>
<dbReference type="InterPro" id="IPR035979">
    <property type="entry name" value="RBD_domain_sf"/>
</dbReference>
<dbReference type="PANTHER" id="PTHR48039">
    <property type="entry name" value="RNA-BINDING MOTIF PROTEIN 14B"/>
    <property type="match status" value="1"/>
</dbReference>
<keyword evidence="9" id="KW-1185">Reference proteome</keyword>
<dbReference type="PROSITE" id="PS50102">
    <property type="entry name" value="RRM"/>
    <property type="match status" value="4"/>
</dbReference>
<keyword evidence="2" id="KW-0677">Repeat</keyword>
<evidence type="ECO:0000256" key="6">
    <source>
        <dbReference type="SAM" id="MobiDB-lite"/>
    </source>
</evidence>
<feature type="domain" description="RRM" evidence="7">
    <location>
        <begin position="536"/>
        <end position="638"/>
    </location>
</feature>
<feature type="domain" description="RRM" evidence="7">
    <location>
        <begin position="23"/>
        <end position="101"/>
    </location>
</feature>
<dbReference type="InterPro" id="IPR003954">
    <property type="entry name" value="RRM_euk-type"/>
</dbReference>
<feature type="region of interest" description="Disordered" evidence="6">
    <location>
        <begin position="298"/>
        <end position="360"/>
    </location>
</feature>
<dbReference type="CDD" id="cd12416">
    <property type="entry name" value="RRM4_RBM28_like"/>
    <property type="match status" value="1"/>
</dbReference>
<dbReference type="GO" id="GO:0005634">
    <property type="term" value="C:nucleus"/>
    <property type="evidence" value="ECO:0007669"/>
    <property type="project" value="UniProtKB-SubCell"/>
</dbReference>
<dbReference type="PANTHER" id="PTHR48039:SF5">
    <property type="entry name" value="RNA-BINDING PROTEIN 28"/>
    <property type="match status" value="1"/>
</dbReference>
<dbReference type="Pfam" id="PF00076">
    <property type="entry name" value="RRM_1"/>
    <property type="match status" value="4"/>
</dbReference>
<reference evidence="8 9" key="1">
    <citation type="journal article" date="2023" name="Nat. Commun.">
        <title>Origin of minicircular mitochondrial genomes in red algae.</title>
        <authorList>
            <person name="Lee Y."/>
            <person name="Cho C.H."/>
            <person name="Lee Y.M."/>
            <person name="Park S.I."/>
            <person name="Yang J.H."/>
            <person name="West J.A."/>
            <person name="Bhattacharya D."/>
            <person name="Yoon H.S."/>
        </authorList>
    </citation>
    <scope>NUCLEOTIDE SEQUENCE [LARGE SCALE GENOMIC DNA]</scope>
    <source>
        <strain evidence="8 9">CCMP1338</strain>
        <tissue evidence="8">Whole cell</tissue>
    </source>
</reference>
<keyword evidence="4" id="KW-0539">Nucleus</keyword>
<evidence type="ECO:0000313" key="9">
    <source>
        <dbReference type="Proteomes" id="UP001157974"/>
    </source>
</evidence>
<evidence type="ECO:0000256" key="2">
    <source>
        <dbReference type="ARBA" id="ARBA00022737"/>
    </source>
</evidence>
<evidence type="ECO:0000256" key="5">
    <source>
        <dbReference type="PROSITE-ProRule" id="PRU00176"/>
    </source>
</evidence>